<feature type="chain" id="PRO_5032421796" description="Argininosuccinate lyase" evidence="1">
    <location>
        <begin position="20"/>
        <end position="35"/>
    </location>
</feature>
<sequence length="35" mass="3467">MRAALLVLLVLLGAACARDAPRGPYVGGGIGASTR</sequence>
<keyword evidence="1" id="KW-0732">Signal</keyword>
<accession>A0A840XUS7</accession>
<keyword evidence="3" id="KW-1185">Reference proteome</keyword>
<reference evidence="2 3" key="1">
    <citation type="submission" date="2020-08" db="EMBL/GenBank/DDBJ databases">
        <title>Genomic Encyclopedia of Type Strains, Phase IV (KMG-IV): sequencing the most valuable type-strain genomes for metagenomic binning, comparative biology and taxonomic classification.</title>
        <authorList>
            <person name="Goeker M."/>
        </authorList>
    </citation>
    <scope>NUCLEOTIDE SEQUENCE [LARGE SCALE GENOMIC DNA]</scope>
    <source>
        <strain evidence="2 3">DSM 25895</strain>
    </source>
</reference>
<protein>
    <recommendedName>
        <fullName evidence="4">Argininosuccinate lyase</fullName>
    </recommendedName>
</protein>
<dbReference type="AlphaFoldDB" id="A0A840XUS7"/>
<name>A0A840XUS7_9PROT</name>
<proteinExistence type="predicted"/>
<evidence type="ECO:0000256" key="1">
    <source>
        <dbReference type="SAM" id="SignalP"/>
    </source>
</evidence>
<evidence type="ECO:0008006" key="4">
    <source>
        <dbReference type="Google" id="ProtNLM"/>
    </source>
</evidence>
<dbReference type="PROSITE" id="PS51257">
    <property type="entry name" value="PROKAR_LIPOPROTEIN"/>
    <property type="match status" value="1"/>
</dbReference>
<evidence type="ECO:0000313" key="3">
    <source>
        <dbReference type="Proteomes" id="UP000562254"/>
    </source>
</evidence>
<organism evidence="2 3">
    <name type="scientific">Neoroseomonas alkaliterrae</name>
    <dbReference type="NCBI Taxonomy" id="1452450"/>
    <lineage>
        <taxon>Bacteria</taxon>
        <taxon>Pseudomonadati</taxon>
        <taxon>Pseudomonadota</taxon>
        <taxon>Alphaproteobacteria</taxon>
        <taxon>Acetobacterales</taxon>
        <taxon>Acetobacteraceae</taxon>
        <taxon>Neoroseomonas</taxon>
    </lineage>
</organism>
<feature type="signal peptide" evidence="1">
    <location>
        <begin position="1"/>
        <end position="19"/>
    </location>
</feature>
<dbReference type="Proteomes" id="UP000562254">
    <property type="component" value="Unassembled WGS sequence"/>
</dbReference>
<gene>
    <name evidence="2" type="ORF">FHS88_002960</name>
</gene>
<evidence type="ECO:0000313" key="2">
    <source>
        <dbReference type="EMBL" id="MBB5690820.1"/>
    </source>
</evidence>
<dbReference type="EMBL" id="JACIJE010000008">
    <property type="protein sequence ID" value="MBB5690820.1"/>
    <property type="molecule type" value="Genomic_DNA"/>
</dbReference>
<comment type="caution">
    <text evidence="2">The sequence shown here is derived from an EMBL/GenBank/DDBJ whole genome shotgun (WGS) entry which is preliminary data.</text>
</comment>